<dbReference type="EMBL" id="KZ821531">
    <property type="protein sequence ID" value="PYH28219.1"/>
    <property type="molecule type" value="Genomic_DNA"/>
</dbReference>
<feature type="repeat" description="WD" evidence="3">
    <location>
        <begin position="1009"/>
        <end position="1041"/>
    </location>
</feature>
<dbReference type="CDD" id="cd00200">
    <property type="entry name" value="WD40"/>
    <property type="match status" value="1"/>
</dbReference>
<evidence type="ECO:0000313" key="6">
    <source>
        <dbReference type="Proteomes" id="UP000247647"/>
    </source>
</evidence>
<dbReference type="SUPFAM" id="SSF52540">
    <property type="entry name" value="P-loop containing nucleoside triphosphate hydrolases"/>
    <property type="match status" value="1"/>
</dbReference>
<name>A0A318Y341_ASPNB</name>
<dbReference type="SUPFAM" id="SSF50978">
    <property type="entry name" value="WD40 repeat-like"/>
    <property type="match status" value="1"/>
</dbReference>
<evidence type="ECO:0000313" key="5">
    <source>
        <dbReference type="EMBL" id="PYH28219.1"/>
    </source>
</evidence>
<protein>
    <submittedName>
        <fullName evidence="5">NACHT and WD40 domain protein</fullName>
    </submittedName>
</protein>
<dbReference type="RefSeq" id="XP_025473697.1">
    <property type="nucleotide sequence ID" value="XM_025620924.1"/>
</dbReference>
<dbReference type="PRINTS" id="PR00320">
    <property type="entry name" value="GPROTEINBRPT"/>
</dbReference>
<dbReference type="InterPro" id="IPR007111">
    <property type="entry name" value="NACHT_NTPase"/>
</dbReference>
<feature type="repeat" description="WD" evidence="3">
    <location>
        <begin position="883"/>
        <end position="924"/>
    </location>
</feature>
<proteinExistence type="predicted"/>
<evidence type="ECO:0000256" key="2">
    <source>
        <dbReference type="ARBA" id="ARBA00022737"/>
    </source>
</evidence>
<dbReference type="InterPro" id="IPR056884">
    <property type="entry name" value="NPHP3-like_N"/>
</dbReference>
<dbReference type="PANTHER" id="PTHR19848">
    <property type="entry name" value="WD40 REPEAT PROTEIN"/>
    <property type="match status" value="1"/>
</dbReference>
<feature type="domain" description="NACHT" evidence="4">
    <location>
        <begin position="351"/>
        <end position="498"/>
    </location>
</feature>
<dbReference type="InterPro" id="IPR001680">
    <property type="entry name" value="WD40_rpt"/>
</dbReference>
<dbReference type="Pfam" id="PF00400">
    <property type="entry name" value="WD40"/>
    <property type="match status" value="4"/>
</dbReference>
<dbReference type="InterPro" id="IPR015943">
    <property type="entry name" value="WD40/YVTN_repeat-like_dom_sf"/>
</dbReference>
<dbReference type="OrthoDB" id="674604at2759"/>
<dbReference type="Proteomes" id="UP000247647">
    <property type="component" value="Unassembled WGS sequence"/>
</dbReference>
<evidence type="ECO:0000256" key="3">
    <source>
        <dbReference type="PROSITE-ProRule" id="PRU00221"/>
    </source>
</evidence>
<dbReference type="PROSITE" id="PS50837">
    <property type="entry name" value="NACHT"/>
    <property type="match status" value="1"/>
</dbReference>
<dbReference type="Pfam" id="PF24883">
    <property type="entry name" value="NPHP3_N"/>
    <property type="match status" value="1"/>
</dbReference>
<feature type="repeat" description="WD" evidence="3">
    <location>
        <begin position="967"/>
        <end position="1008"/>
    </location>
</feature>
<evidence type="ECO:0000259" key="4">
    <source>
        <dbReference type="PROSITE" id="PS50837"/>
    </source>
</evidence>
<sequence>MAKHLRKCFCCLFYQDTEHEKPATQAAPEENQKGHTANAAQTIPLDTAYLSTEPEHALQPRKPRNLWQAAYNQLERTQQDILLKTKVSVEPGDEDNRLPSSIDRVIKTTKEEYKKYHETADQGFHETSRKILNLALSFKDIIDAVTALDPTQHAASAWTIVSLGLTMAKSYSDLRDASFKSSVYLADILTYGAFVEKRFYRERKTNTDSRPVEEAFIRLYKAILSYTAQMQRTRQASFGEKVLNSVTRDLQQSLATLQTVAEDEKNKLTLSITFDQYLRHEQDANEILHKIDALAQSVKHVLEHFVLLNLHIAEGAFYNSFANRHMDYCLPNTRSEFFSQVSEWIKSSNKSIFWVNGMAGTGKSTIARTVARDCESQGLLGATFFFNRNERDRADARHLISTITRQLITRYPELGPAVLDVLKGTPNIASQDIQNQFEKLLYLPLTTITPDENRFTVIILDALDECNGDDDLRLILRLVSKLQGIESVQLRIFLTSRPEMPIRLGFSENKNHLDLVLHELPKPVIEHDIRVFLDYKLSEIQRERSLPLGWPGIEKRERLVQMAVPLFIFAATACRFIKEGKHPKKHLESFLESQNAGKSQMDKIYLPILQQFLGNNEDEFDNIIEDFQNIVGVIILLANPLSIQSLASLLKVKADYISEALDSLHSVLYIPGDQETPVRILHLSFREYLLTKKSVFHVDEQGTHNKIALHCLRLMKDHLKQNICKLENYGILHEDINPQMIKEHLTADLKYACRCWVHHLKQSKGLISDYDVLSFLREHILHWLEALALLGEISEAVRLISTLQSRIWKSINTELSDFLYDADRFVRQNSYMAGIAPLQLYRAGLVFAPNRSIIKKAFYSKVIGQQIQLTGVEESWSPNLQTFEGHSSSVSSVALSPDGRILASGSWDDTIKLWDPATGVEQRTLTGHSSLIFSVAFSPDGRTLASGSRDHTIKLWNPVTGVEQRTLTGHSSTVFSVAFSPDGRTLASGSDDKTIKLWDPATGVEQRTLTGHSSTVSSVAFLPDGRILASGSWDQTIKLWEPSSSGTRPRASSSAR</sequence>
<keyword evidence="2" id="KW-0677">Repeat</keyword>
<dbReference type="Gene3D" id="2.130.10.10">
    <property type="entry name" value="YVTN repeat-like/Quinoprotein amine dehydrogenase"/>
    <property type="match status" value="2"/>
</dbReference>
<dbReference type="PROSITE" id="PS50082">
    <property type="entry name" value="WD_REPEATS_2"/>
    <property type="match status" value="4"/>
</dbReference>
<dbReference type="SMART" id="SM00320">
    <property type="entry name" value="WD40"/>
    <property type="match status" value="4"/>
</dbReference>
<accession>A0A318Y341</accession>
<keyword evidence="1 3" id="KW-0853">WD repeat</keyword>
<keyword evidence="6" id="KW-1185">Reference proteome</keyword>
<dbReference type="AlphaFoldDB" id="A0A318Y341"/>
<dbReference type="InterPro" id="IPR036322">
    <property type="entry name" value="WD40_repeat_dom_sf"/>
</dbReference>
<dbReference type="PANTHER" id="PTHR19848:SF8">
    <property type="entry name" value="F-BOX AND WD REPEAT DOMAIN CONTAINING 7"/>
    <property type="match status" value="1"/>
</dbReference>
<feature type="repeat" description="WD" evidence="3">
    <location>
        <begin position="925"/>
        <end position="966"/>
    </location>
</feature>
<reference evidence="5" key="1">
    <citation type="submission" date="2016-12" db="EMBL/GenBank/DDBJ databases">
        <title>The genomes of Aspergillus section Nigri reveals drivers in fungal speciation.</title>
        <authorList>
            <consortium name="DOE Joint Genome Institute"/>
            <person name="Vesth T.C."/>
            <person name="Nybo J."/>
            <person name="Theobald S."/>
            <person name="Brandl J."/>
            <person name="Frisvad J.C."/>
            <person name="Nielsen K.F."/>
            <person name="Lyhne E.K."/>
            <person name="Kogle M.E."/>
            <person name="Kuo A."/>
            <person name="Riley R."/>
            <person name="Clum A."/>
            <person name="Nolan M."/>
            <person name="Lipzen A."/>
            <person name="Salamov A."/>
            <person name="Henrissat B."/>
            <person name="Wiebenga A."/>
            <person name="De Vries R.P."/>
            <person name="Grigoriev I.V."/>
            <person name="Mortensen U.H."/>
            <person name="Andersen M.R."/>
            <person name="Baker S.E."/>
        </authorList>
    </citation>
    <scope>NUCLEOTIDE SEQUENCE [LARGE SCALE GENOMIC DNA]</scope>
    <source>
        <strain evidence="5">CBS 115656</strain>
    </source>
</reference>
<evidence type="ECO:0000256" key="1">
    <source>
        <dbReference type="ARBA" id="ARBA00022574"/>
    </source>
</evidence>
<dbReference type="Gene3D" id="3.40.50.300">
    <property type="entry name" value="P-loop containing nucleotide triphosphate hydrolases"/>
    <property type="match status" value="1"/>
</dbReference>
<dbReference type="PROSITE" id="PS50294">
    <property type="entry name" value="WD_REPEATS_REGION"/>
    <property type="match status" value="4"/>
</dbReference>
<dbReference type="InterPro" id="IPR027417">
    <property type="entry name" value="P-loop_NTPase"/>
</dbReference>
<dbReference type="InterPro" id="IPR020472">
    <property type="entry name" value="WD40_PAC1"/>
</dbReference>
<dbReference type="GeneID" id="37123380"/>
<organism evidence="5 6">
    <name type="scientific">Aspergillus neoniger (strain CBS 115656)</name>
    <dbReference type="NCBI Taxonomy" id="1448310"/>
    <lineage>
        <taxon>Eukaryota</taxon>
        <taxon>Fungi</taxon>
        <taxon>Dikarya</taxon>
        <taxon>Ascomycota</taxon>
        <taxon>Pezizomycotina</taxon>
        <taxon>Eurotiomycetes</taxon>
        <taxon>Eurotiomycetidae</taxon>
        <taxon>Eurotiales</taxon>
        <taxon>Aspergillaceae</taxon>
        <taxon>Aspergillus</taxon>
        <taxon>Aspergillus subgen. Circumdati</taxon>
    </lineage>
</organism>
<gene>
    <name evidence="5" type="ORF">BO87DRAFT_347165</name>
</gene>